<gene>
    <name evidence="1" type="ORF">TOPH_02204</name>
</gene>
<protein>
    <submittedName>
        <fullName evidence="1">Uncharacterized protein</fullName>
    </submittedName>
</protein>
<evidence type="ECO:0000313" key="1">
    <source>
        <dbReference type="EMBL" id="KND92944.1"/>
    </source>
</evidence>
<dbReference type="OrthoDB" id="10254310at2759"/>
<dbReference type="EMBL" id="LFRF01000004">
    <property type="protein sequence ID" value="KND92944.1"/>
    <property type="molecule type" value="Genomic_DNA"/>
</dbReference>
<proteinExistence type="predicted"/>
<comment type="caution">
    <text evidence="1">The sequence shown here is derived from an EMBL/GenBank/DDBJ whole genome shotgun (WGS) entry which is preliminary data.</text>
</comment>
<accession>A0A0L0NFW7</accession>
<dbReference type="AlphaFoldDB" id="A0A0L0NFW7"/>
<organism evidence="1 2">
    <name type="scientific">Tolypocladium ophioglossoides (strain CBS 100239)</name>
    <name type="common">Snaketongue truffleclub</name>
    <name type="synonym">Elaphocordyceps ophioglossoides</name>
    <dbReference type="NCBI Taxonomy" id="1163406"/>
    <lineage>
        <taxon>Eukaryota</taxon>
        <taxon>Fungi</taxon>
        <taxon>Dikarya</taxon>
        <taxon>Ascomycota</taxon>
        <taxon>Pezizomycotina</taxon>
        <taxon>Sordariomycetes</taxon>
        <taxon>Hypocreomycetidae</taxon>
        <taxon>Hypocreales</taxon>
        <taxon>Ophiocordycipitaceae</taxon>
        <taxon>Tolypocladium</taxon>
    </lineage>
</organism>
<reference evidence="1 2" key="1">
    <citation type="journal article" date="2015" name="BMC Genomics">
        <title>The genome of the truffle-parasite Tolypocladium ophioglossoides and the evolution of antifungal peptaibiotics.</title>
        <authorList>
            <person name="Quandt C.A."/>
            <person name="Bushley K.E."/>
            <person name="Spatafora J.W."/>
        </authorList>
    </citation>
    <scope>NUCLEOTIDE SEQUENCE [LARGE SCALE GENOMIC DNA]</scope>
    <source>
        <strain evidence="1 2">CBS 100239</strain>
    </source>
</reference>
<keyword evidence="2" id="KW-1185">Reference proteome</keyword>
<dbReference type="Proteomes" id="UP000036947">
    <property type="component" value="Unassembled WGS sequence"/>
</dbReference>
<evidence type="ECO:0000313" key="2">
    <source>
        <dbReference type="Proteomes" id="UP000036947"/>
    </source>
</evidence>
<sequence>MAHAKNEHHVCRQAKGRRDDAVQTLGAGAGKLGFVGGARSRPRAAAVNIHVPGATKVDAVDHDVIAPLCLRIGTARMYLIRVSASQSSIATAAAAAAAGC</sequence>
<name>A0A0L0NFW7_TOLOC</name>